<evidence type="ECO:0000256" key="8">
    <source>
        <dbReference type="SAM" id="Phobius"/>
    </source>
</evidence>
<feature type="domain" description="ABC3 transporter permease C-terminal" evidence="9">
    <location>
        <begin position="795"/>
        <end position="900"/>
    </location>
</feature>
<dbReference type="EMBL" id="CYYP01000011">
    <property type="protein sequence ID" value="CUO31555.1"/>
    <property type="molecule type" value="Genomic_DNA"/>
</dbReference>
<gene>
    <name evidence="10" type="ORF">ERS852381_01376</name>
</gene>
<keyword evidence="4 8" id="KW-1133">Transmembrane helix</keyword>
<proteinExistence type="predicted"/>
<dbReference type="InterPro" id="IPR038766">
    <property type="entry name" value="Membrane_comp_ABC_pdt"/>
</dbReference>
<evidence type="ECO:0000313" key="10">
    <source>
        <dbReference type="EMBL" id="CUO31555.1"/>
    </source>
</evidence>
<keyword evidence="2" id="KW-1003">Cell membrane</keyword>
<evidence type="ECO:0000256" key="4">
    <source>
        <dbReference type="ARBA" id="ARBA00022989"/>
    </source>
</evidence>
<dbReference type="RefSeq" id="WP_055286848.1">
    <property type="nucleotide sequence ID" value="NZ_CYYP01000011.1"/>
</dbReference>
<organism evidence="10 11">
    <name type="scientific">Collinsella aerofaciens</name>
    <dbReference type="NCBI Taxonomy" id="74426"/>
    <lineage>
        <taxon>Bacteria</taxon>
        <taxon>Bacillati</taxon>
        <taxon>Actinomycetota</taxon>
        <taxon>Coriobacteriia</taxon>
        <taxon>Coriobacteriales</taxon>
        <taxon>Coriobacteriaceae</taxon>
        <taxon>Collinsella</taxon>
    </lineage>
</organism>
<keyword evidence="5 8" id="KW-0472">Membrane</keyword>
<evidence type="ECO:0000256" key="6">
    <source>
        <dbReference type="SAM" id="Coils"/>
    </source>
</evidence>
<feature type="transmembrane region" description="Helical" evidence="8">
    <location>
        <begin position="788"/>
        <end position="811"/>
    </location>
</feature>
<dbReference type="Pfam" id="PF02687">
    <property type="entry name" value="FtsX"/>
    <property type="match status" value="2"/>
</dbReference>
<evidence type="ECO:0000256" key="1">
    <source>
        <dbReference type="ARBA" id="ARBA00004651"/>
    </source>
</evidence>
<accession>A0A174E5J8</accession>
<dbReference type="GO" id="GO:0005886">
    <property type="term" value="C:plasma membrane"/>
    <property type="evidence" value="ECO:0007669"/>
    <property type="project" value="UniProtKB-SubCell"/>
</dbReference>
<evidence type="ECO:0000256" key="7">
    <source>
        <dbReference type="SAM" id="MobiDB-lite"/>
    </source>
</evidence>
<feature type="domain" description="ABC3 transporter permease C-terminal" evidence="9">
    <location>
        <begin position="391"/>
        <end position="502"/>
    </location>
</feature>
<dbReference type="Proteomes" id="UP000095468">
    <property type="component" value="Unassembled WGS sequence"/>
</dbReference>
<feature type="transmembrane region" description="Helical" evidence="8">
    <location>
        <begin position="557"/>
        <end position="577"/>
    </location>
</feature>
<feature type="transmembrane region" description="Helical" evidence="8">
    <location>
        <begin position="482"/>
        <end position="504"/>
    </location>
</feature>
<dbReference type="PANTHER" id="PTHR30287:SF1">
    <property type="entry name" value="INNER MEMBRANE PROTEIN"/>
    <property type="match status" value="1"/>
</dbReference>
<dbReference type="PANTHER" id="PTHR30287">
    <property type="entry name" value="MEMBRANE COMPONENT OF PREDICTED ABC SUPERFAMILY METABOLITE UPTAKE TRANSPORTER"/>
    <property type="match status" value="1"/>
</dbReference>
<feature type="transmembrane region" description="Helical" evidence="8">
    <location>
        <begin position="845"/>
        <end position="863"/>
    </location>
</feature>
<evidence type="ECO:0000256" key="2">
    <source>
        <dbReference type="ARBA" id="ARBA00022475"/>
    </source>
</evidence>
<keyword evidence="6" id="KW-0175">Coiled coil</keyword>
<reference evidence="10 11" key="1">
    <citation type="submission" date="2015-09" db="EMBL/GenBank/DDBJ databases">
        <authorList>
            <consortium name="Pathogen Informatics"/>
        </authorList>
    </citation>
    <scope>NUCLEOTIDE SEQUENCE [LARGE SCALE GENOMIC DNA]</scope>
    <source>
        <strain evidence="10 11">2789STDY5608823</strain>
    </source>
</reference>
<feature type="transmembrane region" description="Helical" evidence="8">
    <location>
        <begin position="54"/>
        <end position="73"/>
    </location>
</feature>
<evidence type="ECO:0000256" key="5">
    <source>
        <dbReference type="ARBA" id="ARBA00023136"/>
    </source>
</evidence>
<protein>
    <submittedName>
        <fullName evidence="10">Acidobacterial duplicated orphan permease</fullName>
    </submittedName>
</protein>
<evidence type="ECO:0000256" key="3">
    <source>
        <dbReference type="ARBA" id="ARBA00022692"/>
    </source>
</evidence>
<evidence type="ECO:0000259" key="9">
    <source>
        <dbReference type="Pfam" id="PF02687"/>
    </source>
</evidence>
<feature type="transmembrane region" description="Helical" evidence="8">
    <location>
        <begin position="387"/>
        <end position="408"/>
    </location>
</feature>
<sequence length="921" mass="100806">MDQDRHNSQNHDTEHVSRDREFATYRTAQSSNDMVPTVFRRGIYRTIRGSLKRFLSIVVITALGVSVMCGLKAGCEDLCDSVDAYFDQQNVYDINVQSTYGLTRDDLAAIQEVDGVETAEGIYTETAYTAVGTTRERVVVQSLSKENIDQPVLVNGDLPESADEVAVTSKFLKASGKKIGDTVNFAANDASSSNQSAKDQFAAGDYTITAEVLDPTDVSSDSTVNAFRAASAADYKFYVSEDAATSSSYSAVHVIVEGAKSLNSYSDAYAAKINKVKGNIEKIREEREKARAQELTVDTPASLDAAERQANMLFGIEQDNINRMAEGSEERVQAQADLDQRRAAADQQFADARAELSDLGECTWYIQDRGNIASYSSVESDSSSIEAIATVFPFIFFIVAVLISLTTATRMVEEERTLIGLYKALGYSRGRILSKYVDYALWACLIGGVLGNIIGFVGLPLFLFTVFDDMYSLPQMLLSYDIVSSIVSVALFAVGVVGATIIACRHEMAETPASLMRPKAPRAGSRILLERIGFIWRRMGFLNKVAARNLFRYKKRAFMTIFGIAGCTALVICGMGIRDTSVALSPKQYGHITRYDLLAVANPDDFTQTCAALDERSAANDSNVTVTSTLPIMTDNVTFTFGGKSETVQLIVVPDDRMNDLDDYVCLEDESKEPLSLRDGDVYLSKSSQLVLGIQPGDTAHIQDSSLNVAKVKVSDISLNYLGNTLYMTQGTYERAFGRSARLNGVFVLLKGSSADQIAFSKNLKSDGWLTISSTAEHWENYEANFTIINSVVVLVTFMAACLSFVVVFTLSNTNISERERELATIKVLGFRRGEVHHYVNKETLILTAIGAALGVPLGGLLAESFTYILQMPSLYFDVEVEPLSYVLAVVLSFGFTIIVNLATNRTLNKIDMVGALKSAE</sequence>
<name>A0A174E5J8_9ACTN</name>
<feature type="coiled-coil region" evidence="6">
    <location>
        <begin position="266"/>
        <end position="293"/>
    </location>
</feature>
<comment type="subcellular location">
    <subcellularLocation>
        <location evidence="1">Cell membrane</location>
        <topology evidence="1">Multi-pass membrane protein</topology>
    </subcellularLocation>
</comment>
<evidence type="ECO:0000313" key="11">
    <source>
        <dbReference type="Proteomes" id="UP000095468"/>
    </source>
</evidence>
<keyword evidence="3 8" id="KW-0812">Transmembrane</keyword>
<dbReference type="AlphaFoldDB" id="A0A174E5J8"/>
<feature type="transmembrane region" description="Helical" evidence="8">
    <location>
        <begin position="883"/>
        <end position="903"/>
    </location>
</feature>
<feature type="transmembrane region" description="Helical" evidence="8">
    <location>
        <begin position="439"/>
        <end position="462"/>
    </location>
</feature>
<dbReference type="InterPro" id="IPR003838">
    <property type="entry name" value="ABC3_permease_C"/>
</dbReference>
<feature type="region of interest" description="Disordered" evidence="7">
    <location>
        <begin position="1"/>
        <end position="20"/>
    </location>
</feature>